<dbReference type="Pfam" id="PF12644">
    <property type="entry name" value="DUF3782"/>
    <property type="match status" value="1"/>
</dbReference>
<dbReference type="Pfam" id="PF07788">
    <property type="entry name" value="PDDEXK_10"/>
    <property type="match status" value="1"/>
</dbReference>
<sequence>MNKRLERSIGSLGSRWGIQAESVFRDAPAGILVESFGVEVIDINEFDDGGIVFGRPDQVELDVIIKNGLLIVCELESSVDKSAMYIFERKVCFCEKRHRRKAIRMIVVSPMIEKQARRVGEKLGIEMYPDSLLDVRRYERSSFHPSTP</sequence>
<reference evidence="1" key="1">
    <citation type="submission" date="2019-02" db="EMBL/GenBank/DDBJ databases">
        <authorList>
            <person name="Gruber-Vodicka R. H."/>
            <person name="Seah K. B. B."/>
        </authorList>
    </citation>
    <scope>NUCLEOTIDE SEQUENCE</scope>
    <source>
        <strain evidence="1">BECK_BZ125</strain>
        <strain evidence="2">BECK_BZ126</strain>
    </source>
</reference>
<evidence type="ECO:0000313" key="2">
    <source>
        <dbReference type="EMBL" id="VFK56909.1"/>
    </source>
</evidence>
<dbReference type="InterPro" id="IPR012431">
    <property type="entry name" value="PDDEXK_10"/>
</dbReference>
<protein>
    <recommendedName>
        <fullName evidence="3">PD-(D/E)XK nuclease superfamily protein</fullName>
    </recommendedName>
</protein>
<dbReference type="EMBL" id="CAADFT010000019">
    <property type="protein sequence ID" value="VFK42489.1"/>
    <property type="molecule type" value="Genomic_DNA"/>
</dbReference>
<accession>A0A450YLW0</accession>
<dbReference type="PANTHER" id="PTHR34314">
    <property type="entry name" value="CRENARCHAEAL PROTEIN, PUTATIVE-RELATED"/>
    <property type="match status" value="1"/>
</dbReference>
<evidence type="ECO:0008006" key="3">
    <source>
        <dbReference type="Google" id="ProtNLM"/>
    </source>
</evidence>
<dbReference type="InterPro" id="IPR024271">
    <property type="entry name" value="DUF3782"/>
</dbReference>
<name>A0A450YLW0_9GAMM</name>
<evidence type="ECO:0000313" key="1">
    <source>
        <dbReference type="EMBL" id="VFK42489.1"/>
    </source>
</evidence>
<organism evidence="1">
    <name type="scientific">Candidatus Kentrum sp. TC</name>
    <dbReference type="NCBI Taxonomy" id="2126339"/>
    <lineage>
        <taxon>Bacteria</taxon>
        <taxon>Pseudomonadati</taxon>
        <taxon>Pseudomonadota</taxon>
        <taxon>Gammaproteobacteria</taxon>
        <taxon>Candidatus Kentrum</taxon>
    </lineage>
</organism>
<dbReference type="PANTHER" id="PTHR34314:SF6">
    <property type="entry name" value="DUF3782 DOMAIN-CONTAINING PROTEIN"/>
    <property type="match status" value="1"/>
</dbReference>
<dbReference type="EMBL" id="CAADFW010000013">
    <property type="protein sequence ID" value="VFK56909.1"/>
    <property type="molecule type" value="Genomic_DNA"/>
</dbReference>
<proteinExistence type="predicted"/>
<gene>
    <name evidence="1" type="ORF">BECKTC1821E_GA0114239_101913</name>
    <name evidence="2" type="ORF">BECKTC1821F_GA0114240_101313</name>
</gene>
<dbReference type="AlphaFoldDB" id="A0A450YLW0"/>